<keyword evidence="2" id="KW-1185">Reference proteome</keyword>
<reference evidence="1" key="1">
    <citation type="journal article" date="2020" name="BMC Genomics">
        <title>Correction to: Identification and distribution of gene clusters required for synthesis of sphingolipid metabolism inhibitors in diverse species of the filamentous fungus Fusarium.</title>
        <authorList>
            <person name="Kim H.S."/>
            <person name="Lohmar J.M."/>
            <person name="Busman M."/>
            <person name="Brown D.W."/>
            <person name="Naumann T.A."/>
            <person name="Divon H.H."/>
            <person name="Lysoe E."/>
            <person name="Uhlig S."/>
            <person name="Proctor R.H."/>
        </authorList>
    </citation>
    <scope>NUCLEOTIDE SEQUENCE</scope>
    <source>
        <strain evidence="1">NRRL 22465</strain>
    </source>
</reference>
<gene>
    <name evidence="1" type="ORF">FZEAL_10887</name>
</gene>
<protein>
    <submittedName>
        <fullName evidence="1">Uncharacterized protein</fullName>
    </submittedName>
</protein>
<reference evidence="1" key="2">
    <citation type="submission" date="2020-05" db="EMBL/GenBank/DDBJ databases">
        <authorList>
            <person name="Kim H.-S."/>
            <person name="Proctor R.H."/>
            <person name="Brown D.W."/>
        </authorList>
    </citation>
    <scope>NUCLEOTIDE SEQUENCE</scope>
    <source>
        <strain evidence="1">NRRL 22465</strain>
    </source>
</reference>
<dbReference type="AlphaFoldDB" id="A0A8H4X7S1"/>
<dbReference type="EMBL" id="JABEYC010001543">
    <property type="protein sequence ID" value="KAF4964141.1"/>
    <property type="molecule type" value="Genomic_DNA"/>
</dbReference>
<dbReference type="Proteomes" id="UP000635477">
    <property type="component" value="Unassembled WGS sequence"/>
</dbReference>
<organism evidence="1 2">
    <name type="scientific">Fusarium zealandicum</name>
    <dbReference type="NCBI Taxonomy" id="1053134"/>
    <lineage>
        <taxon>Eukaryota</taxon>
        <taxon>Fungi</taxon>
        <taxon>Dikarya</taxon>
        <taxon>Ascomycota</taxon>
        <taxon>Pezizomycotina</taxon>
        <taxon>Sordariomycetes</taxon>
        <taxon>Hypocreomycetidae</taxon>
        <taxon>Hypocreales</taxon>
        <taxon>Nectriaceae</taxon>
        <taxon>Fusarium</taxon>
        <taxon>Fusarium staphyleae species complex</taxon>
    </lineage>
</organism>
<comment type="caution">
    <text evidence="1">The sequence shown here is derived from an EMBL/GenBank/DDBJ whole genome shotgun (WGS) entry which is preliminary data.</text>
</comment>
<evidence type="ECO:0000313" key="2">
    <source>
        <dbReference type="Proteomes" id="UP000635477"/>
    </source>
</evidence>
<proteinExistence type="predicted"/>
<evidence type="ECO:0000313" key="1">
    <source>
        <dbReference type="EMBL" id="KAF4964141.1"/>
    </source>
</evidence>
<feature type="non-terminal residue" evidence="1">
    <location>
        <position position="1"/>
    </location>
</feature>
<sequence length="188" mass="21326">QEATRDNLDGLRCHLCTQIADADISLPTYATVATLSRHITSSTRAKLVAIERGHDWWNDAGLHPSRLAVSHDDAKRANGCYDDDFRGDKESKRKRQLEDNTQSYRRQSELNKALKFSNDKELSRPIPLPSDKYPGLCKGLRLGTERSLDIPKELANGFIFGDPLYKLAPLFFGHPYFSAIFFNLYILP</sequence>
<accession>A0A8H4X7S1</accession>
<name>A0A8H4X7S1_9HYPO</name>